<dbReference type="NCBIfam" id="NF005754">
    <property type="entry name" value="PRK07578.1"/>
    <property type="match status" value="1"/>
</dbReference>
<dbReference type="GO" id="GO:0016491">
    <property type="term" value="F:oxidoreductase activity"/>
    <property type="evidence" value="ECO:0007669"/>
    <property type="project" value="UniProtKB-KW"/>
</dbReference>
<reference evidence="3 4" key="1">
    <citation type="submission" date="2014-02" db="EMBL/GenBank/DDBJ databases">
        <title>Genome sequence of Brachybacterium phenoliresistens strain W13A50.</title>
        <authorList>
            <person name="Wang X."/>
        </authorList>
    </citation>
    <scope>NUCLEOTIDE SEQUENCE [LARGE SCALE GENOMIC DNA]</scope>
    <source>
        <strain evidence="3 4">W13A50</strain>
    </source>
</reference>
<keyword evidence="4" id="KW-1185">Reference proteome</keyword>
<dbReference type="PATRIC" id="fig|396014.3.peg.1429"/>
<keyword evidence="2" id="KW-0560">Oxidoreductase</keyword>
<dbReference type="CDD" id="cd11731">
    <property type="entry name" value="Lin1944_like_SDR_c"/>
    <property type="match status" value="1"/>
</dbReference>
<dbReference type="Gene3D" id="3.40.50.720">
    <property type="entry name" value="NAD(P)-binding Rossmann-like Domain"/>
    <property type="match status" value="1"/>
</dbReference>
<sequence>MSRSRVLVVGASGLIGSTVADLLDQRGHEVVRSSRSSGERADLTDPASIEALFERIGPVDAVIAATGSVPFKPLPELGVEDFRAGILDKALGQIALVTLGAPRLRPGASFTLTSGILAQSPVATGAVASAANGAIDAFVRAAATTLPGGARINAVSPTVLAEAEGYHASFPGFVPVPAATVAQAFVRSVEGVETGQVFAV</sequence>
<dbReference type="Proteomes" id="UP000023067">
    <property type="component" value="Unassembled WGS sequence"/>
</dbReference>
<organism evidence="3 4">
    <name type="scientific">Brachybacterium phenoliresistens</name>
    <dbReference type="NCBI Taxonomy" id="396014"/>
    <lineage>
        <taxon>Bacteria</taxon>
        <taxon>Bacillati</taxon>
        <taxon>Actinomycetota</taxon>
        <taxon>Actinomycetes</taxon>
        <taxon>Micrococcales</taxon>
        <taxon>Dermabacteraceae</taxon>
        <taxon>Brachybacterium</taxon>
    </lineage>
</organism>
<dbReference type="Pfam" id="PF13561">
    <property type="entry name" value="adh_short_C2"/>
    <property type="match status" value="1"/>
</dbReference>
<evidence type="ECO:0000313" key="4">
    <source>
        <dbReference type="Proteomes" id="UP000023067"/>
    </source>
</evidence>
<name>Z9JU97_9MICO</name>
<evidence type="ECO:0000313" key="3">
    <source>
        <dbReference type="EMBL" id="EWS81568.1"/>
    </source>
</evidence>
<gene>
    <name evidence="3" type="ORF">BF93_15430</name>
</gene>
<evidence type="ECO:0000256" key="1">
    <source>
        <dbReference type="ARBA" id="ARBA00006484"/>
    </source>
</evidence>
<comment type="similarity">
    <text evidence="1">Belongs to the short-chain dehydrogenases/reductases (SDR) family.</text>
</comment>
<dbReference type="STRING" id="396014.BF93_15430"/>
<dbReference type="HOGENOM" id="CLU_091006_0_0_11"/>
<accession>Z9JU97</accession>
<dbReference type="PANTHER" id="PTHR43477">
    <property type="entry name" value="DIHYDROANTICAPSIN 7-DEHYDROGENASE"/>
    <property type="match status" value="1"/>
</dbReference>
<dbReference type="eggNOG" id="COG1028">
    <property type="taxonomic scope" value="Bacteria"/>
</dbReference>
<dbReference type="AlphaFoldDB" id="Z9JU97"/>
<comment type="caution">
    <text evidence="3">The sequence shown here is derived from an EMBL/GenBank/DDBJ whole genome shotgun (WGS) entry which is preliminary data.</text>
</comment>
<dbReference type="InterPro" id="IPR002347">
    <property type="entry name" value="SDR_fam"/>
</dbReference>
<proteinExistence type="inferred from homology"/>
<dbReference type="InterPro" id="IPR051122">
    <property type="entry name" value="SDR_DHRS6-like"/>
</dbReference>
<dbReference type="InterPro" id="IPR036291">
    <property type="entry name" value="NAD(P)-bd_dom_sf"/>
</dbReference>
<dbReference type="SUPFAM" id="SSF51735">
    <property type="entry name" value="NAD(P)-binding Rossmann-fold domains"/>
    <property type="match status" value="1"/>
</dbReference>
<evidence type="ECO:0000256" key="2">
    <source>
        <dbReference type="ARBA" id="ARBA00023002"/>
    </source>
</evidence>
<dbReference type="PANTHER" id="PTHR43477:SF1">
    <property type="entry name" value="DIHYDROANTICAPSIN 7-DEHYDROGENASE"/>
    <property type="match status" value="1"/>
</dbReference>
<dbReference type="RefSeq" id="WP_038371646.1">
    <property type="nucleotide sequence ID" value="NZ_KK069991.1"/>
</dbReference>
<dbReference type="PRINTS" id="PR00081">
    <property type="entry name" value="GDHRDH"/>
</dbReference>
<protein>
    <submittedName>
        <fullName evidence="3">Short-chain dehydrogenase</fullName>
    </submittedName>
</protein>
<dbReference type="EMBL" id="JDYK01000006">
    <property type="protein sequence ID" value="EWS81568.1"/>
    <property type="molecule type" value="Genomic_DNA"/>
</dbReference>
<dbReference type="OrthoDB" id="9787486at2"/>